<reference evidence="2" key="1">
    <citation type="submission" date="2022-11" db="EMBL/GenBank/DDBJ databases">
        <authorList>
            <person name="Kikuchi T."/>
        </authorList>
    </citation>
    <scope>NUCLEOTIDE SEQUENCE</scope>
    <source>
        <strain evidence="2">PS1010</strain>
    </source>
</reference>
<comment type="caution">
    <text evidence="2">The sequence shown here is derived from an EMBL/GenBank/DDBJ whole genome shotgun (WGS) entry which is preliminary data.</text>
</comment>
<keyword evidence="1" id="KW-0812">Transmembrane</keyword>
<protein>
    <submittedName>
        <fullName evidence="2">Uncharacterized protein</fullName>
    </submittedName>
</protein>
<dbReference type="AlphaFoldDB" id="A0A9P1MTA3"/>
<dbReference type="Proteomes" id="UP001152747">
    <property type="component" value="Unassembled WGS sequence"/>
</dbReference>
<gene>
    <name evidence="2" type="ORF">CAMP_LOCUS717</name>
</gene>
<evidence type="ECO:0000256" key="1">
    <source>
        <dbReference type="SAM" id="Phobius"/>
    </source>
</evidence>
<dbReference type="EMBL" id="CANHGI010000001">
    <property type="protein sequence ID" value="CAI5438080.1"/>
    <property type="molecule type" value="Genomic_DNA"/>
</dbReference>
<keyword evidence="1" id="KW-0472">Membrane</keyword>
<accession>A0A9P1MTA3</accession>
<proteinExistence type="predicted"/>
<name>A0A9P1MTA3_9PELO</name>
<sequence>MQFSKFYILFLFPVFINAAGSNFLRMKFSSNKKCTINVEAYTEKHEFLLSAIVPVYPGTSTYQAFPYIGNLSYKFTISDMITGKSIGTTLPRRLKLANENIHLTFKDSHFSSIQSSLGTTVKIETNVDCPENFTGLRCQRYIGNKTLTNN</sequence>
<keyword evidence="1" id="KW-1133">Transmembrane helix</keyword>
<organism evidence="2 3">
    <name type="scientific">Caenorhabditis angaria</name>
    <dbReference type="NCBI Taxonomy" id="860376"/>
    <lineage>
        <taxon>Eukaryota</taxon>
        <taxon>Metazoa</taxon>
        <taxon>Ecdysozoa</taxon>
        <taxon>Nematoda</taxon>
        <taxon>Chromadorea</taxon>
        <taxon>Rhabditida</taxon>
        <taxon>Rhabditina</taxon>
        <taxon>Rhabditomorpha</taxon>
        <taxon>Rhabditoidea</taxon>
        <taxon>Rhabditidae</taxon>
        <taxon>Peloderinae</taxon>
        <taxon>Caenorhabditis</taxon>
    </lineage>
</organism>
<feature type="transmembrane region" description="Helical" evidence="1">
    <location>
        <begin position="6"/>
        <end position="24"/>
    </location>
</feature>
<keyword evidence="3" id="KW-1185">Reference proteome</keyword>
<evidence type="ECO:0000313" key="2">
    <source>
        <dbReference type="EMBL" id="CAI5438080.1"/>
    </source>
</evidence>
<evidence type="ECO:0000313" key="3">
    <source>
        <dbReference type="Proteomes" id="UP001152747"/>
    </source>
</evidence>